<gene>
    <name evidence="8" type="ORF">EV688_11422</name>
</gene>
<feature type="transmembrane region" description="Helical" evidence="7">
    <location>
        <begin position="281"/>
        <end position="302"/>
    </location>
</feature>
<dbReference type="EMBL" id="SLWX01000014">
    <property type="protein sequence ID" value="TCO74309.1"/>
    <property type="molecule type" value="Genomic_DNA"/>
</dbReference>
<keyword evidence="5 7" id="KW-1133">Transmembrane helix</keyword>
<evidence type="ECO:0000256" key="2">
    <source>
        <dbReference type="ARBA" id="ARBA00007430"/>
    </source>
</evidence>
<organism evidence="8 9">
    <name type="scientific">Chromatocurvus halotolerans</name>
    <dbReference type="NCBI Taxonomy" id="1132028"/>
    <lineage>
        <taxon>Bacteria</taxon>
        <taxon>Pseudomonadati</taxon>
        <taxon>Pseudomonadota</taxon>
        <taxon>Gammaproteobacteria</taxon>
        <taxon>Cellvibrionales</taxon>
        <taxon>Halieaceae</taxon>
        <taxon>Chromatocurvus</taxon>
    </lineage>
</organism>
<proteinExistence type="inferred from homology"/>
<comment type="caution">
    <text evidence="8">The sequence shown here is derived from an EMBL/GenBank/DDBJ whole genome shotgun (WGS) entry which is preliminary data.</text>
</comment>
<dbReference type="CDD" id="cd13127">
    <property type="entry name" value="MATE_tuaB_like"/>
    <property type="match status" value="1"/>
</dbReference>
<evidence type="ECO:0000313" key="8">
    <source>
        <dbReference type="EMBL" id="TCO74309.1"/>
    </source>
</evidence>
<dbReference type="AlphaFoldDB" id="A0A4R2KTB4"/>
<keyword evidence="6 7" id="KW-0472">Membrane</keyword>
<dbReference type="Pfam" id="PF13440">
    <property type="entry name" value="Polysacc_synt_3"/>
    <property type="match status" value="1"/>
</dbReference>
<evidence type="ECO:0000256" key="7">
    <source>
        <dbReference type="SAM" id="Phobius"/>
    </source>
</evidence>
<evidence type="ECO:0000256" key="3">
    <source>
        <dbReference type="ARBA" id="ARBA00022475"/>
    </source>
</evidence>
<evidence type="ECO:0000256" key="6">
    <source>
        <dbReference type="ARBA" id="ARBA00023136"/>
    </source>
</evidence>
<feature type="transmembrane region" description="Helical" evidence="7">
    <location>
        <begin position="322"/>
        <end position="345"/>
    </location>
</feature>
<dbReference type="Proteomes" id="UP000294980">
    <property type="component" value="Unassembled WGS sequence"/>
</dbReference>
<feature type="transmembrane region" description="Helical" evidence="7">
    <location>
        <begin position="443"/>
        <end position="465"/>
    </location>
</feature>
<evidence type="ECO:0000256" key="5">
    <source>
        <dbReference type="ARBA" id="ARBA00022989"/>
    </source>
</evidence>
<accession>A0A4R2KTB4</accession>
<keyword evidence="3" id="KW-1003">Cell membrane</keyword>
<dbReference type="PANTHER" id="PTHR30250">
    <property type="entry name" value="PST FAMILY PREDICTED COLANIC ACID TRANSPORTER"/>
    <property type="match status" value="1"/>
</dbReference>
<name>A0A4R2KTB4_9GAMM</name>
<comment type="subcellular location">
    <subcellularLocation>
        <location evidence="1">Cell membrane</location>
        <topology evidence="1">Multi-pass membrane protein</topology>
    </subcellularLocation>
</comment>
<feature type="transmembrane region" description="Helical" evidence="7">
    <location>
        <begin position="40"/>
        <end position="64"/>
    </location>
</feature>
<dbReference type="GO" id="GO:0005886">
    <property type="term" value="C:plasma membrane"/>
    <property type="evidence" value="ECO:0007669"/>
    <property type="project" value="UniProtKB-SubCell"/>
</dbReference>
<feature type="transmembrane region" description="Helical" evidence="7">
    <location>
        <begin position="76"/>
        <end position="102"/>
    </location>
</feature>
<feature type="transmembrane region" description="Helical" evidence="7">
    <location>
        <begin position="16"/>
        <end position="34"/>
    </location>
</feature>
<evidence type="ECO:0000256" key="1">
    <source>
        <dbReference type="ARBA" id="ARBA00004651"/>
    </source>
</evidence>
<dbReference type="PANTHER" id="PTHR30250:SF10">
    <property type="entry name" value="LIPOPOLYSACCHARIDE BIOSYNTHESIS PROTEIN WZXC"/>
    <property type="match status" value="1"/>
</dbReference>
<sequence>MNSTRGGLFFSLSERYLLIAIQLASGMILARLLTPEEIGIYSVSLAVIGVAQVLRDFGIGSFIIQAQHLSERHIRTAFGFSLLLGATLFLTIFSLAPIAGVFYDDDRIVHTMRISSINFLILPFCSISISLLRRNMLFKRLALVAVISSLIGFIVGVSLALKGFGPNSMALGAVASNTTTGILAWLARTDRKLLMPGLSEWREILKFGSQSSLAGLVSSVSMDINDLALGRILGFAPVAMLSRAQGIMNLFHRDIMAAIRGVMFPSFAKSHREESSVDAEYIKSVTNITAFAWPFYAFAALYADEIIRLMFGTQWNEAAHLVPWFCLAGAFASTWNLILNAVMAVGRIDLYTKAELVIQPLRATLMVVVAVVFESLTACAIAFFLVYAMSTPFLYWVKGKCIPTNYTSLRSGLVASASLTLTSMALPALLISQVPEQRELTETALLVCAGGALAGLSWLFALLTFNHPLKFDPIVRRTLASFHIHK</sequence>
<keyword evidence="9" id="KW-1185">Reference proteome</keyword>
<feature type="transmembrane region" description="Helical" evidence="7">
    <location>
        <begin position="409"/>
        <end position="431"/>
    </location>
</feature>
<protein>
    <submittedName>
        <fullName evidence="8">O-antigen/teichoic acid export membrane protein</fullName>
    </submittedName>
</protein>
<comment type="similarity">
    <text evidence="2">Belongs to the polysaccharide synthase family.</text>
</comment>
<feature type="transmembrane region" description="Helical" evidence="7">
    <location>
        <begin position="114"/>
        <end position="132"/>
    </location>
</feature>
<reference evidence="8 9" key="1">
    <citation type="submission" date="2019-03" db="EMBL/GenBank/DDBJ databases">
        <title>Genomic Encyclopedia of Type Strains, Phase IV (KMG-IV): sequencing the most valuable type-strain genomes for metagenomic binning, comparative biology and taxonomic classification.</title>
        <authorList>
            <person name="Goeker M."/>
        </authorList>
    </citation>
    <scope>NUCLEOTIDE SEQUENCE [LARGE SCALE GENOMIC DNA]</scope>
    <source>
        <strain evidence="8 9">DSM 23344</strain>
    </source>
</reference>
<keyword evidence="4 7" id="KW-0812">Transmembrane</keyword>
<feature type="transmembrane region" description="Helical" evidence="7">
    <location>
        <begin position="141"/>
        <end position="161"/>
    </location>
</feature>
<evidence type="ECO:0000313" key="9">
    <source>
        <dbReference type="Proteomes" id="UP000294980"/>
    </source>
</evidence>
<feature type="transmembrane region" description="Helical" evidence="7">
    <location>
        <begin position="365"/>
        <end position="389"/>
    </location>
</feature>
<dbReference type="InterPro" id="IPR050833">
    <property type="entry name" value="Poly_Biosynth_Transport"/>
</dbReference>
<evidence type="ECO:0000256" key="4">
    <source>
        <dbReference type="ARBA" id="ARBA00022692"/>
    </source>
</evidence>
<feature type="transmembrane region" description="Helical" evidence="7">
    <location>
        <begin position="167"/>
        <end position="187"/>
    </location>
</feature>
<dbReference type="OrthoDB" id="5486360at2"/>
<dbReference type="RefSeq" id="WP_117319089.1">
    <property type="nucleotide sequence ID" value="NZ_QQSW01000018.1"/>
</dbReference>